<evidence type="ECO:0000256" key="6">
    <source>
        <dbReference type="ARBA" id="ARBA00022556"/>
    </source>
</evidence>
<keyword evidence="5 11" id="KW-0444">Lipid biosynthesis</keyword>
<sequence>MNKTNPTIALVAGEVSGDILGAGLIRQLKAHYPNARFIGIAGPRMLAEGCETLVDMEELSVMGLAEILKHLPRLLKIRKNVIQTMLQEKPDVYIGIDAPDFNLDVELKLKANGIKTIHYVSPSVWAWRQNRIHKIAKATHQVLAFLPFEKAFYDKFNVPCRFIGHTMADAIPLKPNRAEACQTLQIDPAQRYLAILVGSRGSEVEFLAEPFLKTALLLKEQFPDLQFLVPLVNEKRRIQFETIKAKITPNLDLHLIDGNARQAMIAADATLLASGTAALEAMLCKSPMVVGYRMKPLTYFLAKRLVKTDYISLPNLLANEMLVPEMIQEECTPELLAEKLSAYLSDDESAVKNRHVLIQHFTDLHQKIQCNADKQAAQAVIDLLEGTKNV</sequence>
<keyword evidence="9 11" id="KW-0443">Lipid metabolism</keyword>
<dbReference type="EMBL" id="JMQP01000002">
    <property type="protein sequence ID" value="KIS34962.1"/>
    <property type="molecule type" value="Genomic_DNA"/>
</dbReference>
<gene>
    <name evidence="11 12" type="primary">lpxB</name>
    <name evidence="12" type="ORF">NTHI1209_00565</name>
</gene>
<keyword evidence="6 11" id="KW-0441">Lipid A biosynthesis</keyword>
<comment type="caution">
    <text evidence="12">The sequence shown here is derived from an EMBL/GenBank/DDBJ whole genome shotgun (WGS) entry which is preliminary data.</text>
</comment>
<comment type="catalytic activity">
    <reaction evidence="10 11">
        <text>a lipid X + a UDP-2-N,3-O-bis[(3R)-3-hydroxyacyl]-alpha-D-glucosamine = a lipid A disaccharide + UDP + H(+)</text>
        <dbReference type="Rhea" id="RHEA:67828"/>
        <dbReference type="ChEBI" id="CHEBI:15378"/>
        <dbReference type="ChEBI" id="CHEBI:58223"/>
        <dbReference type="ChEBI" id="CHEBI:137748"/>
        <dbReference type="ChEBI" id="CHEBI:176338"/>
        <dbReference type="ChEBI" id="CHEBI:176343"/>
        <dbReference type="EC" id="2.4.1.182"/>
    </reaction>
</comment>
<protein>
    <recommendedName>
        <fullName evidence="4 11">Lipid-A-disaccharide synthase</fullName>
        <ecNumber evidence="3 11">2.4.1.182</ecNumber>
    </recommendedName>
</protein>
<dbReference type="Proteomes" id="UP000050700">
    <property type="component" value="Unassembled WGS sequence"/>
</dbReference>
<evidence type="ECO:0000256" key="2">
    <source>
        <dbReference type="ARBA" id="ARBA00007868"/>
    </source>
</evidence>
<evidence type="ECO:0000256" key="11">
    <source>
        <dbReference type="HAMAP-Rule" id="MF_00392"/>
    </source>
</evidence>
<evidence type="ECO:0000256" key="7">
    <source>
        <dbReference type="ARBA" id="ARBA00022676"/>
    </source>
</evidence>
<dbReference type="AlphaFoldDB" id="A0A0D0ILU9"/>
<name>A0A0D0ILU9_HAEIF</name>
<keyword evidence="8 11" id="KW-0808">Transferase</keyword>
<dbReference type="PANTHER" id="PTHR30372:SF4">
    <property type="entry name" value="LIPID-A-DISACCHARIDE SYNTHASE, MITOCHONDRIAL-RELATED"/>
    <property type="match status" value="1"/>
</dbReference>
<dbReference type="EC" id="2.4.1.182" evidence="3 11"/>
<dbReference type="GO" id="GO:0008915">
    <property type="term" value="F:lipid-A-disaccharide synthase activity"/>
    <property type="evidence" value="ECO:0007669"/>
    <property type="project" value="UniProtKB-UniRule"/>
</dbReference>
<dbReference type="InterPro" id="IPR003835">
    <property type="entry name" value="Glyco_trans_19"/>
</dbReference>
<reference evidence="12 13" key="1">
    <citation type="submission" date="2014-05" db="EMBL/GenBank/DDBJ databases">
        <title>Methylome analysis of the phasevarions of Haemophilus influenzae.</title>
        <authorList>
            <person name="Atack J.M."/>
            <person name="Fox K.L."/>
            <person name="Power P.M."/>
            <person name="Clark T."/>
            <person name="Jurcisek J."/>
            <person name="Korlach J."/>
            <person name="Bakaletz L.O."/>
            <person name="Jennings M.P."/>
        </authorList>
    </citation>
    <scope>NUCLEOTIDE SEQUENCE [LARGE SCALE GENOMIC DNA]</scope>
    <source>
        <strain evidence="12 13">1209</strain>
    </source>
</reference>
<evidence type="ECO:0000256" key="3">
    <source>
        <dbReference type="ARBA" id="ARBA00012687"/>
    </source>
</evidence>
<dbReference type="GO" id="GO:0016020">
    <property type="term" value="C:membrane"/>
    <property type="evidence" value="ECO:0007669"/>
    <property type="project" value="GOC"/>
</dbReference>
<dbReference type="NCBIfam" id="TIGR00215">
    <property type="entry name" value="lpxB"/>
    <property type="match status" value="1"/>
</dbReference>
<evidence type="ECO:0000256" key="10">
    <source>
        <dbReference type="ARBA" id="ARBA00048975"/>
    </source>
</evidence>
<organism evidence="12 13">
    <name type="scientific">Haemophilus influenzae</name>
    <dbReference type="NCBI Taxonomy" id="727"/>
    <lineage>
        <taxon>Bacteria</taxon>
        <taxon>Pseudomonadati</taxon>
        <taxon>Pseudomonadota</taxon>
        <taxon>Gammaproteobacteria</taxon>
        <taxon>Pasteurellales</taxon>
        <taxon>Pasteurellaceae</taxon>
        <taxon>Haemophilus</taxon>
    </lineage>
</organism>
<dbReference type="GO" id="GO:0009245">
    <property type="term" value="P:lipid A biosynthetic process"/>
    <property type="evidence" value="ECO:0007669"/>
    <property type="project" value="UniProtKB-UniRule"/>
</dbReference>
<dbReference type="PANTHER" id="PTHR30372">
    <property type="entry name" value="LIPID-A-DISACCHARIDE SYNTHASE"/>
    <property type="match status" value="1"/>
</dbReference>
<accession>A0A0D0ILU9</accession>
<keyword evidence="7 11" id="KW-0328">Glycosyltransferase</keyword>
<proteinExistence type="inferred from homology"/>
<evidence type="ECO:0000256" key="5">
    <source>
        <dbReference type="ARBA" id="ARBA00022516"/>
    </source>
</evidence>
<comment type="pathway">
    <text evidence="11">Bacterial outer membrane biogenesis; LPS lipid A biosynthesis.</text>
</comment>
<dbReference type="SUPFAM" id="SSF53756">
    <property type="entry name" value="UDP-Glycosyltransferase/glycogen phosphorylase"/>
    <property type="match status" value="1"/>
</dbReference>
<dbReference type="GO" id="GO:0005543">
    <property type="term" value="F:phospholipid binding"/>
    <property type="evidence" value="ECO:0007669"/>
    <property type="project" value="TreeGrafter"/>
</dbReference>
<evidence type="ECO:0000256" key="1">
    <source>
        <dbReference type="ARBA" id="ARBA00002056"/>
    </source>
</evidence>
<dbReference type="PATRIC" id="fig|727.564.peg.787"/>
<evidence type="ECO:0000256" key="9">
    <source>
        <dbReference type="ARBA" id="ARBA00023098"/>
    </source>
</evidence>
<dbReference type="HAMAP" id="MF_00392">
    <property type="entry name" value="LpxB"/>
    <property type="match status" value="1"/>
</dbReference>
<dbReference type="RefSeq" id="WP_005662857.1">
    <property type="nucleotide sequence ID" value="NZ_CP089168.1"/>
</dbReference>
<evidence type="ECO:0000256" key="4">
    <source>
        <dbReference type="ARBA" id="ARBA00020902"/>
    </source>
</evidence>
<comment type="similarity">
    <text evidence="2 11">Belongs to the LpxB family.</text>
</comment>
<comment type="function">
    <text evidence="1 11">Condensation of UDP-2,3-diacylglucosamine and 2,3-diacylglucosamine-1-phosphate to form lipid A disaccharide, a precursor of lipid A, a phosphorylated glycolipid that anchors the lipopolysaccharide to the outer membrane of the cell.</text>
</comment>
<dbReference type="UniPathway" id="UPA00973"/>
<dbReference type="Pfam" id="PF02684">
    <property type="entry name" value="LpxB"/>
    <property type="match status" value="1"/>
</dbReference>
<evidence type="ECO:0000313" key="12">
    <source>
        <dbReference type="EMBL" id="KIS34962.1"/>
    </source>
</evidence>
<evidence type="ECO:0000313" key="13">
    <source>
        <dbReference type="Proteomes" id="UP000050700"/>
    </source>
</evidence>
<evidence type="ECO:0000256" key="8">
    <source>
        <dbReference type="ARBA" id="ARBA00022679"/>
    </source>
</evidence>